<keyword evidence="2" id="KW-0489">Methyltransferase</keyword>
<dbReference type="EMBL" id="JACCFO010000001">
    <property type="protein sequence ID" value="NYI94710.1"/>
    <property type="molecule type" value="Genomic_DNA"/>
</dbReference>
<keyword evidence="3" id="KW-1185">Reference proteome</keyword>
<name>A0A853BI66_9ACTN</name>
<dbReference type="GO" id="GO:0032259">
    <property type="term" value="P:methylation"/>
    <property type="evidence" value="ECO:0007669"/>
    <property type="project" value="UniProtKB-KW"/>
</dbReference>
<dbReference type="InterPro" id="IPR029063">
    <property type="entry name" value="SAM-dependent_MTases_sf"/>
</dbReference>
<dbReference type="Gene3D" id="3.40.50.150">
    <property type="entry name" value="Vaccinia Virus protein VP39"/>
    <property type="match status" value="1"/>
</dbReference>
<dbReference type="AlphaFoldDB" id="A0A853BI66"/>
<sequence>MARGPARRTAAIRRAARRPGGSGGAMRGSVHGMKAGAVTAEFDRAASGYDRLVGANPGYHRDLRTSARRLGAAPGAGVRVLDLGCGTGASTAALAAVLPGAAVIGVDASAGMLAAARAKPWPDRVRFVRARAEDLTPRDIGGPVDAVFAAYLLRNCPDPDTALAAMRALLRPGGRLALHEYSVADSAAARAVWTLVSWGVIIPLGRLVTGRADLYRYLWRSVVEFDGLARLRERVRAAGFADVRAHPLPGWQRGITHTLTARAPGGRGGA</sequence>
<keyword evidence="2" id="KW-0808">Transferase</keyword>
<dbReference type="Proteomes" id="UP000575985">
    <property type="component" value="Unassembled WGS sequence"/>
</dbReference>
<evidence type="ECO:0000313" key="3">
    <source>
        <dbReference type="Proteomes" id="UP000575985"/>
    </source>
</evidence>
<dbReference type="GO" id="GO:0008168">
    <property type="term" value="F:methyltransferase activity"/>
    <property type="evidence" value="ECO:0007669"/>
    <property type="project" value="UniProtKB-KW"/>
</dbReference>
<keyword evidence="2" id="KW-0830">Ubiquinone</keyword>
<reference evidence="2 3" key="1">
    <citation type="submission" date="2020-07" db="EMBL/GenBank/DDBJ databases">
        <title>Sequencing the genomes of 1000 actinobacteria strains.</title>
        <authorList>
            <person name="Klenk H.-P."/>
        </authorList>
    </citation>
    <scope>NUCLEOTIDE SEQUENCE [LARGE SCALE GENOMIC DNA]</scope>
    <source>
        <strain evidence="2 3">DSM 45927</strain>
    </source>
</reference>
<dbReference type="PANTHER" id="PTHR43861:SF1">
    <property type="entry name" value="TRANS-ACONITATE 2-METHYLTRANSFERASE"/>
    <property type="match status" value="1"/>
</dbReference>
<proteinExistence type="predicted"/>
<feature type="region of interest" description="Disordered" evidence="1">
    <location>
        <begin position="1"/>
        <end position="29"/>
    </location>
</feature>
<dbReference type="CDD" id="cd02440">
    <property type="entry name" value="AdoMet_MTases"/>
    <property type="match status" value="1"/>
</dbReference>
<dbReference type="SUPFAM" id="SSF53335">
    <property type="entry name" value="S-adenosyl-L-methionine-dependent methyltransferases"/>
    <property type="match status" value="1"/>
</dbReference>
<comment type="caution">
    <text evidence="2">The sequence shown here is derived from an EMBL/GenBank/DDBJ whole genome shotgun (WGS) entry which is preliminary data.</text>
</comment>
<protein>
    <submittedName>
        <fullName evidence="2">Ubiquinone/menaquinone biosynthesis C-methylase UbiE</fullName>
    </submittedName>
</protein>
<evidence type="ECO:0000313" key="2">
    <source>
        <dbReference type="EMBL" id="NYI94710.1"/>
    </source>
</evidence>
<dbReference type="Pfam" id="PF01209">
    <property type="entry name" value="Ubie_methyltran"/>
    <property type="match status" value="1"/>
</dbReference>
<organism evidence="2 3">
    <name type="scientific">Streptomonospora nanhaiensis</name>
    <dbReference type="NCBI Taxonomy" id="1323731"/>
    <lineage>
        <taxon>Bacteria</taxon>
        <taxon>Bacillati</taxon>
        <taxon>Actinomycetota</taxon>
        <taxon>Actinomycetes</taxon>
        <taxon>Streptosporangiales</taxon>
        <taxon>Nocardiopsidaceae</taxon>
        <taxon>Streptomonospora</taxon>
    </lineage>
</organism>
<dbReference type="PANTHER" id="PTHR43861">
    <property type="entry name" value="TRANS-ACONITATE 2-METHYLTRANSFERASE-RELATED"/>
    <property type="match status" value="1"/>
</dbReference>
<accession>A0A853BI66</accession>
<evidence type="ECO:0000256" key="1">
    <source>
        <dbReference type="SAM" id="MobiDB-lite"/>
    </source>
</evidence>
<gene>
    <name evidence="2" type="ORF">HNR12_000987</name>
</gene>